<dbReference type="InterPro" id="IPR014730">
    <property type="entry name" value="ETF_a/b_N"/>
</dbReference>
<protein>
    <submittedName>
        <fullName evidence="5">Electron transfer flavoprotein subunit alpha/FixB family protein</fullName>
    </submittedName>
</protein>
<dbReference type="PANTHER" id="PTHR43153:SF1">
    <property type="entry name" value="ELECTRON TRANSFER FLAVOPROTEIN SUBUNIT ALPHA, MITOCHONDRIAL"/>
    <property type="match status" value="1"/>
</dbReference>
<dbReference type="SUPFAM" id="SSF52402">
    <property type="entry name" value="Adenine nucleotide alpha hydrolases-like"/>
    <property type="match status" value="1"/>
</dbReference>
<comment type="similarity">
    <text evidence="1">Belongs to the ETF alpha-subunit/FixB family.</text>
</comment>
<evidence type="ECO:0000256" key="2">
    <source>
        <dbReference type="ARBA" id="ARBA00022448"/>
    </source>
</evidence>
<evidence type="ECO:0000313" key="6">
    <source>
        <dbReference type="Proteomes" id="UP000886876"/>
    </source>
</evidence>
<dbReference type="GO" id="GO:0050660">
    <property type="term" value="F:flavin adenine dinucleotide binding"/>
    <property type="evidence" value="ECO:0007669"/>
    <property type="project" value="InterPro"/>
</dbReference>
<comment type="caution">
    <text evidence="5">The sequence shown here is derived from an EMBL/GenBank/DDBJ whole genome shotgun (WGS) entry which is preliminary data.</text>
</comment>
<dbReference type="Pfam" id="PF01012">
    <property type="entry name" value="ETF"/>
    <property type="match status" value="1"/>
</dbReference>
<dbReference type="PANTHER" id="PTHR43153">
    <property type="entry name" value="ELECTRON TRANSFER FLAVOPROTEIN ALPHA"/>
    <property type="match status" value="1"/>
</dbReference>
<dbReference type="InterPro" id="IPR014729">
    <property type="entry name" value="Rossmann-like_a/b/a_fold"/>
</dbReference>
<organism evidence="5 6">
    <name type="scientific">Candidatus Scatomorpha pullistercoris</name>
    <dbReference type="NCBI Taxonomy" id="2840929"/>
    <lineage>
        <taxon>Bacteria</taxon>
        <taxon>Bacillati</taxon>
        <taxon>Bacillota</taxon>
        <taxon>Clostridia</taxon>
        <taxon>Eubacteriales</taxon>
        <taxon>Candidatus Scatomorpha</taxon>
    </lineage>
</organism>
<dbReference type="Proteomes" id="UP000886876">
    <property type="component" value="Unassembled WGS sequence"/>
</dbReference>
<evidence type="ECO:0000256" key="1">
    <source>
        <dbReference type="ARBA" id="ARBA00005817"/>
    </source>
</evidence>
<dbReference type="SUPFAM" id="SSF52467">
    <property type="entry name" value="DHS-like NAD/FAD-binding domain"/>
    <property type="match status" value="1"/>
</dbReference>
<gene>
    <name evidence="5" type="ORF">IAD42_02080</name>
</gene>
<evidence type="ECO:0000256" key="3">
    <source>
        <dbReference type="ARBA" id="ARBA00022630"/>
    </source>
</evidence>
<evidence type="ECO:0000259" key="4">
    <source>
        <dbReference type="SMART" id="SM00893"/>
    </source>
</evidence>
<dbReference type="SMART" id="SM00893">
    <property type="entry name" value="ETF"/>
    <property type="match status" value="1"/>
</dbReference>
<dbReference type="AlphaFoldDB" id="A0A9D1G4A1"/>
<feature type="domain" description="Electron transfer flavoprotein alpha/beta-subunit N-terminal" evidence="4">
    <location>
        <begin position="3"/>
        <end position="175"/>
    </location>
</feature>
<dbReference type="InterPro" id="IPR029035">
    <property type="entry name" value="DHS-like_NAD/FAD-binding_dom"/>
</dbReference>
<dbReference type="GO" id="GO:0009055">
    <property type="term" value="F:electron transfer activity"/>
    <property type="evidence" value="ECO:0007669"/>
    <property type="project" value="InterPro"/>
</dbReference>
<reference evidence="5" key="2">
    <citation type="journal article" date="2021" name="PeerJ">
        <title>Extensive microbial diversity within the chicken gut microbiome revealed by metagenomics and culture.</title>
        <authorList>
            <person name="Gilroy R."/>
            <person name="Ravi A."/>
            <person name="Getino M."/>
            <person name="Pursley I."/>
            <person name="Horton D.L."/>
            <person name="Alikhan N.F."/>
            <person name="Baker D."/>
            <person name="Gharbi K."/>
            <person name="Hall N."/>
            <person name="Watson M."/>
            <person name="Adriaenssens E.M."/>
            <person name="Foster-Nyarko E."/>
            <person name="Jarju S."/>
            <person name="Secka A."/>
            <person name="Antonio M."/>
            <person name="Oren A."/>
            <person name="Chaudhuri R.R."/>
            <person name="La Ragione R."/>
            <person name="Hildebrand F."/>
            <person name="Pallen M.J."/>
        </authorList>
    </citation>
    <scope>NUCLEOTIDE SEQUENCE</scope>
    <source>
        <strain evidence="5">ChiHecec3B27-6122</strain>
    </source>
</reference>
<keyword evidence="3" id="KW-0285">Flavoprotein</keyword>
<dbReference type="Pfam" id="PF00766">
    <property type="entry name" value="ETF_alpha"/>
    <property type="match status" value="1"/>
</dbReference>
<dbReference type="FunFam" id="3.40.50.1220:FF:000004">
    <property type="entry name" value="Electron transfer flavoprotein"/>
    <property type="match status" value="1"/>
</dbReference>
<dbReference type="EMBL" id="DVJS01000044">
    <property type="protein sequence ID" value="HIS96742.1"/>
    <property type="molecule type" value="Genomic_DNA"/>
</dbReference>
<dbReference type="Gene3D" id="3.40.50.620">
    <property type="entry name" value="HUPs"/>
    <property type="match status" value="1"/>
</dbReference>
<accession>A0A9D1G4A1</accession>
<name>A0A9D1G4A1_9FIRM</name>
<dbReference type="GO" id="GO:0033539">
    <property type="term" value="P:fatty acid beta-oxidation using acyl-CoA dehydrogenase"/>
    <property type="evidence" value="ECO:0007669"/>
    <property type="project" value="TreeGrafter"/>
</dbReference>
<proteinExistence type="inferred from homology"/>
<keyword evidence="2" id="KW-0813">Transport</keyword>
<dbReference type="Gene3D" id="3.40.50.1220">
    <property type="entry name" value="TPP-binding domain"/>
    <property type="match status" value="1"/>
</dbReference>
<dbReference type="InterPro" id="IPR001308">
    <property type="entry name" value="ETF_a/FixB"/>
</dbReference>
<reference evidence="5" key="1">
    <citation type="submission" date="2020-10" db="EMBL/GenBank/DDBJ databases">
        <authorList>
            <person name="Gilroy R."/>
        </authorList>
    </citation>
    <scope>NUCLEOTIDE SEQUENCE</scope>
    <source>
        <strain evidence="5">ChiHecec3B27-6122</strain>
    </source>
</reference>
<dbReference type="InterPro" id="IPR014731">
    <property type="entry name" value="ETF_asu_C"/>
</dbReference>
<evidence type="ECO:0000313" key="5">
    <source>
        <dbReference type="EMBL" id="HIS96742.1"/>
    </source>
</evidence>
<sequence>MFGKVFVFAPDAGTAAELCSAARGMGEKVVLATSCADSFGADAVYSLPADRPVPLCLGALSELIKEVSPELVLCGANTDGRLVAGIAAAALGASPLCDISSLVCEGDTLTAVRMVYGGTAFMTETCKAPAVAVVQAGAFEPAEAAGTAEALPLPEAGAAGLELVSVAEAEASSVNLAAAKRVVGVGRGLGSADNIPALEKLAAALGAEIGCTRPVAEEEHWYSKERYIGVSGCMLKPAFYLAVGISGQVQHMVGVNQAGVIFAIDKNENAPIVAQADYTLVGDAATALPQILDKLGA</sequence>